<feature type="transmembrane region" description="Helical" evidence="1">
    <location>
        <begin position="26"/>
        <end position="47"/>
    </location>
</feature>
<dbReference type="Proteomes" id="UP000051804">
    <property type="component" value="Unassembled WGS sequence"/>
</dbReference>
<evidence type="ECO:0000256" key="1">
    <source>
        <dbReference type="SAM" id="Phobius"/>
    </source>
</evidence>
<organism evidence="2 3">
    <name type="scientific">Lacticaseibacillus nasuensis JCM 17158</name>
    <dbReference type="NCBI Taxonomy" id="1291734"/>
    <lineage>
        <taxon>Bacteria</taxon>
        <taxon>Bacillati</taxon>
        <taxon>Bacillota</taxon>
        <taxon>Bacilli</taxon>
        <taxon>Lactobacillales</taxon>
        <taxon>Lactobacillaceae</taxon>
        <taxon>Lacticaseibacillus</taxon>
    </lineage>
</organism>
<reference evidence="2 3" key="1">
    <citation type="journal article" date="2015" name="Genome Announc.">
        <title>Expanding the biotechnology potential of lactobacilli through comparative genomics of 213 strains and associated genera.</title>
        <authorList>
            <person name="Sun Z."/>
            <person name="Harris H.M."/>
            <person name="McCann A."/>
            <person name="Guo C."/>
            <person name="Argimon S."/>
            <person name="Zhang W."/>
            <person name="Yang X."/>
            <person name="Jeffery I.B."/>
            <person name="Cooney J.C."/>
            <person name="Kagawa T.F."/>
            <person name="Liu W."/>
            <person name="Song Y."/>
            <person name="Salvetti E."/>
            <person name="Wrobel A."/>
            <person name="Rasinkangas P."/>
            <person name="Parkhill J."/>
            <person name="Rea M.C."/>
            <person name="O'Sullivan O."/>
            <person name="Ritari J."/>
            <person name="Douillard F.P."/>
            <person name="Paul Ross R."/>
            <person name="Yang R."/>
            <person name="Briner A.E."/>
            <person name="Felis G.E."/>
            <person name="de Vos W.M."/>
            <person name="Barrangou R."/>
            <person name="Klaenhammer T.R."/>
            <person name="Caufield P.W."/>
            <person name="Cui Y."/>
            <person name="Zhang H."/>
            <person name="O'Toole P.W."/>
        </authorList>
    </citation>
    <scope>NUCLEOTIDE SEQUENCE [LARGE SCALE GENOMIC DNA]</scope>
    <source>
        <strain evidence="2 3">JCM 17158</strain>
    </source>
</reference>
<keyword evidence="3" id="KW-1185">Reference proteome</keyword>
<dbReference type="RefSeq" id="WP_056949948.1">
    <property type="nucleotide sequence ID" value="NZ_AZDJ01000001.1"/>
</dbReference>
<keyword evidence="1" id="KW-0472">Membrane</keyword>
<evidence type="ECO:0000313" key="2">
    <source>
        <dbReference type="EMBL" id="KRK74407.1"/>
    </source>
</evidence>
<keyword evidence="1" id="KW-0812">Transmembrane</keyword>
<keyword evidence="1" id="KW-1133">Transmembrane helix</keyword>
<gene>
    <name evidence="2" type="ORF">FD02_GL001012</name>
</gene>
<dbReference type="PATRIC" id="fig|1291734.4.peg.1038"/>
<sequence>MFIDMTSGLTRYQVQKIRRATPTTPLRLPVLQVLPVGMLVAGVSFWLAASHDWALAFAFALVVMSVLGVAKLTITQRLTRLRNPAQPVLVVREGLSRYVAASELVAGDVIQTHVGQVLPVDAALAGGVTVVPTRWLAALVWLTGRKPAAGCAMAGSRVQQAGQVTVLAIGAACATQAAADAVAVGTAPTTVPGVAAALAAVAKLGHFLKGVPSLVTHVVRRLGRAEQARLAALIRRYQATLSLVGETRHAAKEAAFRYNQDPVSWRLA</sequence>
<dbReference type="STRING" id="1291734.FD02_GL001012"/>
<accession>A0A0R1K552</accession>
<dbReference type="SUPFAM" id="SSF81653">
    <property type="entry name" value="Calcium ATPase, transduction domain A"/>
    <property type="match status" value="1"/>
</dbReference>
<dbReference type="InterPro" id="IPR008250">
    <property type="entry name" value="ATPase_P-typ_transduc_dom_A_sf"/>
</dbReference>
<proteinExistence type="predicted"/>
<dbReference type="EMBL" id="AZDJ01000001">
    <property type="protein sequence ID" value="KRK74407.1"/>
    <property type="molecule type" value="Genomic_DNA"/>
</dbReference>
<comment type="caution">
    <text evidence="2">The sequence shown here is derived from an EMBL/GenBank/DDBJ whole genome shotgun (WGS) entry which is preliminary data.</text>
</comment>
<evidence type="ECO:0000313" key="3">
    <source>
        <dbReference type="Proteomes" id="UP000051804"/>
    </source>
</evidence>
<dbReference type="Gene3D" id="2.70.150.10">
    <property type="entry name" value="Calcium-transporting ATPase, cytoplasmic transduction domain A"/>
    <property type="match status" value="1"/>
</dbReference>
<dbReference type="OrthoDB" id="2284858at2"/>
<feature type="transmembrane region" description="Helical" evidence="1">
    <location>
        <begin position="53"/>
        <end position="74"/>
    </location>
</feature>
<dbReference type="AlphaFoldDB" id="A0A0R1K552"/>
<protein>
    <submittedName>
        <fullName evidence="2">Uncharacterized protein</fullName>
    </submittedName>
</protein>
<name>A0A0R1K552_9LACO</name>